<name>A0A2B4RZ78_STYPI</name>
<gene>
    <name evidence="2" type="ORF">AWC38_SpisGene13026</name>
</gene>
<organism evidence="2">
    <name type="scientific">Stylophora pistillata</name>
    <name type="common">Smooth cauliflower coral</name>
    <dbReference type="NCBI Taxonomy" id="50429"/>
    <lineage>
        <taxon>Eukaryota</taxon>
        <taxon>Metazoa</taxon>
        <taxon>Cnidaria</taxon>
        <taxon>Anthozoa</taxon>
        <taxon>Hexacorallia</taxon>
        <taxon>Scleractinia</taxon>
        <taxon>Astrocoeniina</taxon>
        <taxon>Pocilloporidae</taxon>
        <taxon>Stylophora</taxon>
    </lineage>
</organism>
<dbReference type="OrthoDB" id="10265891at2759"/>
<protein>
    <submittedName>
        <fullName evidence="2">Uncharacterized protein</fullName>
    </submittedName>
</protein>
<dbReference type="AlphaFoldDB" id="A0A2B4RZ78"/>
<feature type="chain" id="PRO_5012631823" evidence="1">
    <location>
        <begin position="19"/>
        <end position="252"/>
    </location>
</feature>
<accession>A0A2B4RZ78</accession>
<feature type="signal peptide" evidence="1">
    <location>
        <begin position="1"/>
        <end position="18"/>
    </location>
</feature>
<reference evidence="2" key="1">
    <citation type="journal article" date="2017" name="J. ISSAAS">
        <title>Comparative analysis of the genomes of Stylophora pistillata and Acropora digitifera provides evidence for extensive differences between species of corals.</title>
        <authorList>
            <person name="Voolstra C.R."/>
            <person name="Li Y."/>
            <person name="Liew Y.J."/>
            <person name="Baumgarten S."/>
            <person name="Zoccola D."/>
            <person name="Flot J.-F."/>
            <person name="Tambutte S."/>
            <person name="Allemand D."/>
            <person name="Aranda M."/>
        </authorList>
    </citation>
    <scope>NUCLEOTIDE SEQUENCE</scope>
    <source>
        <strain evidence="2">CSM Monaco</strain>
        <tissue evidence="2">Whole animal</tissue>
    </source>
</reference>
<keyword evidence="1" id="KW-0732">Signal</keyword>
<dbReference type="EMBL" id="LSMT01000239">
    <property type="protein sequence ID" value="PFX22456.1"/>
    <property type="molecule type" value="Genomic_DNA"/>
</dbReference>
<evidence type="ECO:0000256" key="1">
    <source>
        <dbReference type="SAM" id="SignalP"/>
    </source>
</evidence>
<evidence type="ECO:0000313" key="2">
    <source>
        <dbReference type="EMBL" id="PFX22456.1"/>
    </source>
</evidence>
<proteinExistence type="predicted"/>
<sequence length="252" mass="27797">MILQTILLLIVCDRFVTAPTATGIGKIKKYNLNTHYTVDNVPDGLTIEIRDVGKEFIGDVPERRLRVLFTGKATAHAKANSVNNVTLTFLPAILQNTTDLSAVPTKTKNDIKIGFDEYLVSYTQKDSSRGNAFIERNSPVGRFSRNDTDGMQWVYTAGDAKFLDFSKDIIANPVLGTDFTVSSLPNGLSLRFEKDNDTNGINIAINGVANSHANSDDTTFTITINRSIFKNPPASNDEIIGRVQTFKLDFKD</sequence>
<comment type="caution">
    <text evidence="2">The sequence shown here is derived from an EMBL/GenBank/DDBJ whole genome shotgun (WGS) entry which is preliminary data.</text>
</comment>